<dbReference type="RefSeq" id="WP_066771631.1">
    <property type="nucleotide sequence ID" value="NZ_CP013244.1"/>
</dbReference>
<dbReference type="PROSITE" id="PS50893">
    <property type="entry name" value="ABC_TRANSPORTER_2"/>
    <property type="match status" value="1"/>
</dbReference>
<dbReference type="InterPro" id="IPR003439">
    <property type="entry name" value="ABC_transporter-like_ATP-bd"/>
</dbReference>
<dbReference type="KEGG" id="cbot:ATE48_11410"/>
<evidence type="ECO:0000256" key="4">
    <source>
        <dbReference type="ARBA" id="ARBA00022967"/>
    </source>
</evidence>
<dbReference type="SUPFAM" id="SSF52540">
    <property type="entry name" value="P-loop containing nucleoside triphosphate hydrolases"/>
    <property type="match status" value="1"/>
</dbReference>
<keyword evidence="8" id="KW-1185">Reference proteome</keyword>
<dbReference type="GO" id="GO:0016887">
    <property type="term" value="F:ATP hydrolysis activity"/>
    <property type="evidence" value="ECO:0007669"/>
    <property type="project" value="InterPro"/>
</dbReference>
<dbReference type="Pfam" id="PF00005">
    <property type="entry name" value="ABC_tran"/>
    <property type="match status" value="1"/>
</dbReference>
<keyword evidence="4" id="KW-1278">Translocase</keyword>
<evidence type="ECO:0000256" key="1">
    <source>
        <dbReference type="ARBA" id="ARBA00022448"/>
    </source>
</evidence>
<evidence type="ECO:0000256" key="2">
    <source>
        <dbReference type="ARBA" id="ARBA00022741"/>
    </source>
</evidence>
<dbReference type="OrthoDB" id="9806149at2"/>
<dbReference type="AlphaFoldDB" id="A0A1B1AIX9"/>
<name>A0A1B1AIX9_9PROT</name>
<evidence type="ECO:0000313" key="7">
    <source>
        <dbReference type="EMBL" id="ANP46480.1"/>
    </source>
</evidence>
<dbReference type="Gene3D" id="3.40.50.300">
    <property type="entry name" value="P-loop containing nucleotide triphosphate hydrolases"/>
    <property type="match status" value="1"/>
</dbReference>
<dbReference type="STRING" id="1759059.ATE48_11410"/>
<evidence type="ECO:0000256" key="3">
    <source>
        <dbReference type="ARBA" id="ARBA00022840"/>
    </source>
</evidence>
<feature type="domain" description="ABC transporter" evidence="6">
    <location>
        <begin position="5"/>
        <end position="239"/>
    </location>
</feature>
<dbReference type="InterPro" id="IPR027417">
    <property type="entry name" value="P-loop_NTPase"/>
</dbReference>
<dbReference type="PANTHER" id="PTHR42794">
    <property type="entry name" value="HEMIN IMPORT ATP-BINDING PROTEIN HMUV"/>
    <property type="match status" value="1"/>
</dbReference>
<dbReference type="SMART" id="SM00382">
    <property type="entry name" value="AAA"/>
    <property type="match status" value="1"/>
</dbReference>
<comment type="function">
    <text evidence="5">Part of the ABC transporter complex HmuTUV involved in hemin import. Responsible for energy coupling to the transport system.</text>
</comment>
<dbReference type="PANTHER" id="PTHR42794:SF1">
    <property type="entry name" value="HEMIN IMPORT ATP-BINDING PROTEIN HMUV"/>
    <property type="match status" value="1"/>
</dbReference>
<evidence type="ECO:0000313" key="8">
    <source>
        <dbReference type="Proteomes" id="UP000092498"/>
    </source>
</evidence>
<keyword evidence="1" id="KW-0813">Transport</keyword>
<proteinExistence type="predicted"/>
<dbReference type="EMBL" id="CP013244">
    <property type="protein sequence ID" value="ANP46480.1"/>
    <property type="molecule type" value="Genomic_DNA"/>
</dbReference>
<organism evidence="7 8">
    <name type="scientific">Candidatus Viadribacter manganicus</name>
    <dbReference type="NCBI Taxonomy" id="1759059"/>
    <lineage>
        <taxon>Bacteria</taxon>
        <taxon>Pseudomonadati</taxon>
        <taxon>Pseudomonadota</taxon>
        <taxon>Alphaproteobacteria</taxon>
        <taxon>Hyphomonadales</taxon>
        <taxon>Hyphomonadaceae</taxon>
        <taxon>Candidatus Viadribacter</taxon>
    </lineage>
</organism>
<evidence type="ECO:0000256" key="5">
    <source>
        <dbReference type="ARBA" id="ARBA00037066"/>
    </source>
</evidence>
<keyword evidence="3" id="KW-0067">ATP-binding</keyword>
<protein>
    <recommendedName>
        <fullName evidence="6">ABC transporter domain-containing protein</fullName>
    </recommendedName>
</protein>
<dbReference type="GO" id="GO:0005524">
    <property type="term" value="F:ATP binding"/>
    <property type="evidence" value="ECO:0007669"/>
    <property type="project" value="UniProtKB-KW"/>
</dbReference>
<accession>A0A1B1AIX9</accession>
<reference evidence="7 8" key="1">
    <citation type="submission" date="2015-11" db="EMBL/GenBank/DDBJ databases">
        <title>Whole-Genome Sequence of Candidatus Oderbacter manganicum from the National Park Lower Oder Valley, Germany.</title>
        <authorList>
            <person name="Braun B."/>
            <person name="Liere K."/>
            <person name="Szewzyk U."/>
        </authorList>
    </citation>
    <scope>NUCLEOTIDE SEQUENCE [LARGE SCALE GENOMIC DNA]</scope>
    <source>
        <strain evidence="7 8">OTSz_A_272</strain>
    </source>
</reference>
<evidence type="ECO:0000259" key="6">
    <source>
        <dbReference type="PROSITE" id="PS50893"/>
    </source>
</evidence>
<dbReference type="Proteomes" id="UP000092498">
    <property type="component" value="Chromosome"/>
</dbReference>
<sequence>MSVLLSLQDVSADLGRTRVLQGVSLNVGGGEIISILGPNGAGKTSLMRAALGLIGATGETRLGGADPRTLTARERALRAAYLPQRPQSIWPIKVEVLVALGRFAHGAVPDRLAPADQAAVDAAIKACSLSEFRHRGMDELSGGEKARAHLARTLAQHAPLLLLDEPTAGLDPAQSLGVAEILEAHAAAGGAAVFSTHDIALAASVADRVVLMKAGAIIAEGAPEEALTASVLEAAYGRAARLERVGDTFAAVFDR</sequence>
<keyword evidence="2" id="KW-0547">Nucleotide-binding</keyword>
<dbReference type="FunCoup" id="A0A1B1AIX9">
    <property type="interactions" value="339"/>
</dbReference>
<dbReference type="InterPro" id="IPR003593">
    <property type="entry name" value="AAA+_ATPase"/>
</dbReference>
<gene>
    <name evidence="7" type="ORF">ATE48_11410</name>
</gene>
<dbReference type="InParanoid" id="A0A1B1AIX9"/>